<comment type="caution">
    <text evidence="6">The sequence shown here is derived from an EMBL/GenBank/DDBJ whole genome shotgun (WGS) entry which is preliminary data.</text>
</comment>
<evidence type="ECO:0000313" key="6">
    <source>
        <dbReference type="EMBL" id="MFC3227179.1"/>
    </source>
</evidence>
<evidence type="ECO:0000256" key="4">
    <source>
        <dbReference type="ARBA" id="ARBA00019595"/>
    </source>
</evidence>
<reference evidence="7" key="1">
    <citation type="journal article" date="2019" name="Int. J. Syst. Evol. Microbiol.">
        <title>The Global Catalogue of Microorganisms (GCM) 10K type strain sequencing project: providing services to taxonomists for standard genome sequencing and annotation.</title>
        <authorList>
            <consortium name="The Broad Institute Genomics Platform"/>
            <consortium name="The Broad Institute Genome Sequencing Center for Infectious Disease"/>
            <person name="Wu L."/>
            <person name="Ma J."/>
        </authorList>
    </citation>
    <scope>NUCLEOTIDE SEQUENCE [LARGE SCALE GENOMIC DNA]</scope>
    <source>
        <strain evidence="7">KCTC 42964</strain>
    </source>
</reference>
<dbReference type="Gene3D" id="2.60.120.10">
    <property type="entry name" value="Jelly Rolls"/>
    <property type="match status" value="1"/>
</dbReference>
<dbReference type="GO" id="GO:0008830">
    <property type="term" value="F:dTDP-4-dehydrorhamnose 3,5-epimerase activity"/>
    <property type="evidence" value="ECO:0007669"/>
    <property type="project" value="UniProtKB-EC"/>
</dbReference>
<dbReference type="SUPFAM" id="SSF51182">
    <property type="entry name" value="RmlC-like cupins"/>
    <property type="match status" value="1"/>
</dbReference>
<evidence type="ECO:0000256" key="3">
    <source>
        <dbReference type="ARBA" id="ARBA00012098"/>
    </source>
</evidence>
<comment type="function">
    <text evidence="2 5">Catalyzes the epimerization of the C3' and C5'positions of dTDP-6-deoxy-D-xylo-4-hexulose, forming dTDP-6-deoxy-L-lyxo-4-hexulose.</text>
</comment>
<name>A0ABV7KXY5_9PROT</name>
<protein>
    <recommendedName>
        <fullName evidence="4 5">dTDP-4-dehydrorhamnose 3,5-epimerase</fullName>
        <ecNumber evidence="3 5">5.1.3.13</ecNumber>
    </recommendedName>
    <alternativeName>
        <fullName evidence="5">Thymidine diphospho-4-keto-rhamnose 3,5-epimerase</fullName>
    </alternativeName>
</protein>
<keyword evidence="7" id="KW-1185">Reference proteome</keyword>
<dbReference type="InterPro" id="IPR014710">
    <property type="entry name" value="RmlC-like_jellyroll"/>
</dbReference>
<dbReference type="InterPro" id="IPR011051">
    <property type="entry name" value="RmlC_Cupin_sf"/>
</dbReference>
<dbReference type="Pfam" id="PF00908">
    <property type="entry name" value="dTDP_sugar_isom"/>
    <property type="match status" value="1"/>
</dbReference>
<dbReference type="EC" id="5.1.3.13" evidence="3 5"/>
<dbReference type="PANTHER" id="PTHR21047:SF2">
    <property type="entry name" value="THYMIDINE DIPHOSPHO-4-KETO-RHAMNOSE 3,5-EPIMERASE"/>
    <property type="match status" value="1"/>
</dbReference>
<accession>A0ABV7KXY5</accession>
<evidence type="ECO:0000256" key="1">
    <source>
        <dbReference type="ARBA" id="ARBA00001298"/>
    </source>
</evidence>
<dbReference type="PANTHER" id="PTHR21047">
    <property type="entry name" value="DTDP-6-DEOXY-D-GLUCOSE-3,5 EPIMERASE"/>
    <property type="match status" value="1"/>
</dbReference>
<evidence type="ECO:0000313" key="7">
    <source>
        <dbReference type="Proteomes" id="UP001595528"/>
    </source>
</evidence>
<dbReference type="Proteomes" id="UP001595528">
    <property type="component" value="Unassembled WGS sequence"/>
</dbReference>
<comment type="catalytic activity">
    <reaction evidence="1 5">
        <text>dTDP-4-dehydro-6-deoxy-alpha-D-glucose = dTDP-4-dehydro-beta-L-rhamnose</text>
        <dbReference type="Rhea" id="RHEA:16969"/>
        <dbReference type="ChEBI" id="CHEBI:57649"/>
        <dbReference type="ChEBI" id="CHEBI:62830"/>
        <dbReference type="EC" id="5.1.3.13"/>
    </reaction>
</comment>
<keyword evidence="5 6" id="KW-0413">Isomerase</keyword>
<dbReference type="InterPro" id="IPR000888">
    <property type="entry name" value="RmlC-like"/>
</dbReference>
<sequence>MQFERLALAGAWLIRPEPIRDERGFFARSFCAEEFAAHGLKPGFAQCNISFNARKGTLRGMHFQRPPHEEAKLVRCTAGAIHDVIVDLRPGSPTRGQWVAAELTAENRHMLYVPEGFAHGFKTLADATEVFYQMGTAFVPGAGAGLRHDDPALAIDWPPGDIVISDKDLSYPDFDSLPPESLAAPMRTGAG</sequence>
<gene>
    <name evidence="6" type="primary">rfbC</name>
    <name evidence="6" type="ORF">ACFOGJ_08065</name>
</gene>
<dbReference type="EMBL" id="JBHRTR010000020">
    <property type="protein sequence ID" value="MFC3227179.1"/>
    <property type="molecule type" value="Genomic_DNA"/>
</dbReference>
<comment type="similarity">
    <text evidence="5">Belongs to the dTDP-4-dehydrorhamnose 3,5-epimerase family.</text>
</comment>
<comment type="pathway">
    <text evidence="5">Carbohydrate biosynthesis; dTDP-L-rhamnose biosynthesis.</text>
</comment>
<dbReference type="RefSeq" id="WP_379899340.1">
    <property type="nucleotide sequence ID" value="NZ_JBHRTR010000020.1"/>
</dbReference>
<evidence type="ECO:0000256" key="2">
    <source>
        <dbReference type="ARBA" id="ARBA00001997"/>
    </source>
</evidence>
<organism evidence="6 7">
    <name type="scientific">Marinibaculum pumilum</name>
    <dbReference type="NCBI Taxonomy" id="1766165"/>
    <lineage>
        <taxon>Bacteria</taxon>
        <taxon>Pseudomonadati</taxon>
        <taxon>Pseudomonadota</taxon>
        <taxon>Alphaproteobacteria</taxon>
        <taxon>Rhodospirillales</taxon>
        <taxon>Rhodospirillaceae</taxon>
        <taxon>Marinibaculum</taxon>
    </lineage>
</organism>
<evidence type="ECO:0000256" key="5">
    <source>
        <dbReference type="RuleBase" id="RU364069"/>
    </source>
</evidence>
<dbReference type="NCBIfam" id="TIGR01221">
    <property type="entry name" value="rmlC"/>
    <property type="match status" value="1"/>
</dbReference>
<proteinExistence type="inferred from homology"/>
<dbReference type="CDD" id="cd00438">
    <property type="entry name" value="cupin_RmlC"/>
    <property type="match status" value="1"/>
</dbReference>
<comment type="subunit">
    <text evidence="5">Homodimer.</text>
</comment>